<organism evidence="5 6">
    <name type="scientific">Paludibaculum fermentans</name>
    <dbReference type="NCBI Taxonomy" id="1473598"/>
    <lineage>
        <taxon>Bacteria</taxon>
        <taxon>Pseudomonadati</taxon>
        <taxon>Acidobacteriota</taxon>
        <taxon>Terriglobia</taxon>
        <taxon>Bryobacterales</taxon>
        <taxon>Bryobacteraceae</taxon>
        <taxon>Paludibaculum</taxon>
    </lineage>
</organism>
<dbReference type="InterPro" id="IPR027417">
    <property type="entry name" value="P-loop_NTPase"/>
</dbReference>
<dbReference type="PANTHER" id="PTHR42939:SF1">
    <property type="entry name" value="ABC TRANSPORTER ATP-BINDING PROTEIN ALBC-RELATED"/>
    <property type="match status" value="1"/>
</dbReference>
<dbReference type="InterPro" id="IPR003439">
    <property type="entry name" value="ABC_transporter-like_ATP-bd"/>
</dbReference>
<evidence type="ECO:0000256" key="2">
    <source>
        <dbReference type="ARBA" id="ARBA00022741"/>
    </source>
</evidence>
<dbReference type="SMART" id="SM00382">
    <property type="entry name" value="AAA"/>
    <property type="match status" value="1"/>
</dbReference>
<dbReference type="GO" id="GO:0005524">
    <property type="term" value="F:ATP binding"/>
    <property type="evidence" value="ECO:0007669"/>
    <property type="project" value="UniProtKB-KW"/>
</dbReference>
<reference evidence="5 6" key="1">
    <citation type="submission" date="2020-10" db="EMBL/GenBank/DDBJ databases">
        <title>Complete genome sequence of Paludibaculum fermentans P105T, a facultatively anaerobic acidobacterium capable of dissimilatory Fe(III) reduction.</title>
        <authorList>
            <person name="Dedysh S.N."/>
            <person name="Beletsky A.V."/>
            <person name="Kulichevskaya I.S."/>
            <person name="Mardanov A.V."/>
            <person name="Ravin N.V."/>
        </authorList>
    </citation>
    <scope>NUCLEOTIDE SEQUENCE [LARGE SCALE GENOMIC DNA]</scope>
    <source>
        <strain evidence="5 6">P105</strain>
    </source>
</reference>
<protein>
    <submittedName>
        <fullName evidence="5">ABC transporter ATP-binding protein</fullName>
    </submittedName>
</protein>
<dbReference type="AlphaFoldDB" id="A0A7S7NJS5"/>
<dbReference type="SUPFAM" id="SSF52540">
    <property type="entry name" value="P-loop containing nucleoside triphosphate hydrolases"/>
    <property type="match status" value="1"/>
</dbReference>
<evidence type="ECO:0000313" key="6">
    <source>
        <dbReference type="Proteomes" id="UP000593892"/>
    </source>
</evidence>
<gene>
    <name evidence="5" type="ORF">IRI77_18720</name>
</gene>
<dbReference type="CDD" id="cd03230">
    <property type="entry name" value="ABC_DR_subfamily_A"/>
    <property type="match status" value="1"/>
</dbReference>
<dbReference type="PANTHER" id="PTHR42939">
    <property type="entry name" value="ABC TRANSPORTER ATP-BINDING PROTEIN ALBC-RELATED"/>
    <property type="match status" value="1"/>
</dbReference>
<sequence length="302" mass="33809">MSSPLRTEQLTKRFRSVEALHQVSLDVPEGAVFALVGPNGAGKTTLLKTLLNIEQPTSGHAEVLGVDTRAMKPDLLARIGYISENQRLPGWMKTGYFLSYCKRFYPAWRDDDLAELIRLYQLPLDRKLSELSRGMRLKAVLASALAHRPKLILLDEPFSGLDVLVREQLIESILERTPEATVLLASHDLPEIESFASHVAYLNEGRLEFAEEMGSLTERFREVEVTLEEPTTLPGDLPRNWLNAEQSAVVVRFTDCRFDGRQTQAEVQRRLRGVRDVTARSMSLRAIGVALARSAEASVGAR</sequence>
<dbReference type="InterPro" id="IPR003593">
    <property type="entry name" value="AAA+_ATPase"/>
</dbReference>
<feature type="domain" description="ABC transporter" evidence="4">
    <location>
        <begin position="5"/>
        <end position="229"/>
    </location>
</feature>
<name>A0A7S7NJS5_PALFE</name>
<proteinExistence type="predicted"/>
<evidence type="ECO:0000256" key="1">
    <source>
        <dbReference type="ARBA" id="ARBA00022448"/>
    </source>
</evidence>
<keyword evidence="1" id="KW-0813">Transport</keyword>
<keyword evidence="3 5" id="KW-0067">ATP-binding</keyword>
<keyword evidence="6" id="KW-1185">Reference proteome</keyword>
<dbReference type="EMBL" id="CP063849">
    <property type="protein sequence ID" value="QOY84897.1"/>
    <property type="molecule type" value="Genomic_DNA"/>
</dbReference>
<dbReference type="PROSITE" id="PS50893">
    <property type="entry name" value="ABC_TRANSPORTER_2"/>
    <property type="match status" value="1"/>
</dbReference>
<keyword evidence="2" id="KW-0547">Nucleotide-binding</keyword>
<dbReference type="Proteomes" id="UP000593892">
    <property type="component" value="Chromosome"/>
</dbReference>
<dbReference type="InterPro" id="IPR051782">
    <property type="entry name" value="ABC_Transporter_VariousFunc"/>
</dbReference>
<evidence type="ECO:0000259" key="4">
    <source>
        <dbReference type="PROSITE" id="PS50893"/>
    </source>
</evidence>
<evidence type="ECO:0000313" key="5">
    <source>
        <dbReference type="EMBL" id="QOY84897.1"/>
    </source>
</evidence>
<dbReference type="Pfam" id="PF00005">
    <property type="entry name" value="ABC_tran"/>
    <property type="match status" value="1"/>
</dbReference>
<dbReference type="GO" id="GO:0016887">
    <property type="term" value="F:ATP hydrolysis activity"/>
    <property type="evidence" value="ECO:0007669"/>
    <property type="project" value="InterPro"/>
</dbReference>
<evidence type="ECO:0000256" key="3">
    <source>
        <dbReference type="ARBA" id="ARBA00022840"/>
    </source>
</evidence>
<dbReference type="KEGG" id="pfer:IRI77_18720"/>
<accession>A0A7S7NJS5</accession>
<dbReference type="Gene3D" id="3.40.50.300">
    <property type="entry name" value="P-loop containing nucleotide triphosphate hydrolases"/>
    <property type="match status" value="1"/>
</dbReference>
<dbReference type="RefSeq" id="WP_194446567.1">
    <property type="nucleotide sequence ID" value="NZ_CP063849.1"/>
</dbReference>